<comment type="caution">
    <text evidence="1">The sequence shown here is derived from an EMBL/GenBank/DDBJ whole genome shotgun (WGS) entry which is preliminary data.</text>
</comment>
<proteinExistence type="predicted"/>
<dbReference type="RefSeq" id="WP_344048147.1">
    <property type="nucleotide sequence ID" value="NZ_BAAAPB010000005.1"/>
</dbReference>
<accession>A0ABP5D7Z4</accession>
<organism evidence="1 2">
    <name type="scientific">Nocardioides panacihumi</name>
    <dbReference type="NCBI Taxonomy" id="400774"/>
    <lineage>
        <taxon>Bacteria</taxon>
        <taxon>Bacillati</taxon>
        <taxon>Actinomycetota</taxon>
        <taxon>Actinomycetes</taxon>
        <taxon>Propionibacteriales</taxon>
        <taxon>Nocardioidaceae</taxon>
        <taxon>Nocardioides</taxon>
    </lineage>
</organism>
<reference evidence="2" key="1">
    <citation type="journal article" date="2019" name="Int. J. Syst. Evol. Microbiol.">
        <title>The Global Catalogue of Microorganisms (GCM) 10K type strain sequencing project: providing services to taxonomists for standard genome sequencing and annotation.</title>
        <authorList>
            <consortium name="The Broad Institute Genomics Platform"/>
            <consortium name="The Broad Institute Genome Sequencing Center for Infectious Disease"/>
            <person name="Wu L."/>
            <person name="Ma J."/>
        </authorList>
    </citation>
    <scope>NUCLEOTIDE SEQUENCE [LARGE SCALE GENOMIC DNA]</scope>
    <source>
        <strain evidence="2">JCM 15309</strain>
    </source>
</reference>
<evidence type="ECO:0000313" key="2">
    <source>
        <dbReference type="Proteomes" id="UP001500571"/>
    </source>
</evidence>
<name>A0ABP5D7Z4_9ACTN</name>
<protein>
    <submittedName>
        <fullName evidence="1">Uncharacterized protein</fullName>
    </submittedName>
</protein>
<dbReference type="Proteomes" id="UP001500571">
    <property type="component" value="Unassembled WGS sequence"/>
</dbReference>
<dbReference type="EMBL" id="BAAAPB010000005">
    <property type="protein sequence ID" value="GAA1975582.1"/>
    <property type="molecule type" value="Genomic_DNA"/>
</dbReference>
<keyword evidence="2" id="KW-1185">Reference proteome</keyword>
<sequence length="69" mass="7803">MNSNHDSDEGTINIRLRQILLELARREDEIAHMEAAAVPYWDSPPLSVVGHRAAADSLRFEADRFLRAS</sequence>
<gene>
    <name evidence="1" type="ORF">GCM10009798_41070</name>
</gene>
<evidence type="ECO:0000313" key="1">
    <source>
        <dbReference type="EMBL" id="GAA1975582.1"/>
    </source>
</evidence>